<proteinExistence type="predicted"/>
<dbReference type="Gene3D" id="3.40.50.12780">
    <property type="entry name" value="N-terminal domain of ligase-like"/>
    <property type="match status" value="1"/>
</dbReference>
<reference evidence="1" key="2">
    <citation type="submission" date="2023-06" db="EMBL/GenBank/DDBJ databases">
        <authorList>
            <consortium name="Lawrence Berkeley National Laboratory"/>
            <person name="Mondo S.J."/>
            <person name="Hensen N."/>
            <person name="Bonometti L."/>
            <person name="Westerberg I."/>
            <person name="Brannstrom I.O."/>
            <person name="Guillou S."/>
            <person name="Cros-Aarteil S."/>
            <person name="Calhoun S."/>
            <person name="Haridas S."/>
            <person name="Kuo A."/>
            <person name="Pangilinan J."/>
            <person name="Riley R."/>
            <person name="Labutti K."/>
            <person name="Andreopoulos B."/>
            <person name="Lipzen A."/>
            <person name="Chen C."/>
            <person name="Yanf M."/>
            <person name="Daum C."/>
            <person name="Ng V."/>
            <person name="Clum A."/>
            <person name="Steindorff A."/>
            <person name="Ohm R."/>
            <person name="Martin F."/>
            <person name="Silar P."/>
            <person name="Natvig D."/>
            <person name="Lalanne C."/>
            <person name="Gautier V."/>
            <person name="Ament-Velasquez S.L."/>
            <person name="Kruys A."/>
            <person name="Hutchinson M.I."/>
            <person name="Powell A.J."/>
            <person name="Barry K."/>
            <person name="Miller A.N."/>
            <person name="Grigoriev I.V."/>
            <person name="Debuchy R."/>
            <person name="Gladieux P."/>
            <person name="Thoren M.H."/>
            <person name="Johannesson H."/>
        </authorList>
    </citation>
    <scope>NUCLEOTIDE SEQUENCE</scope>
    <source>
        <strain evidence="1">CBS 626.80</strain>
    </source>
</reference>
<dbReference type="EMBL" id="MU859582">
    <property type="protein sequence ID" value="KAK3946677.1"/>
    <property type="molecule type" value="Genomic_DNA"/>
</dbReference>
<dbReference type="Proteomes" id="UP001303222">
    <property type="component" value="Unassembled WGS sequence"/>
</dbReference>
<evidence type="ECO:0000313" key="1">
    <source>
        <dbReference type="EMBL" id="KAK3946677.1"/>
    </source>
</evidence>
<dbReference type="SUPFAM" id="SSF56801">
    <property type="entry name" value="Acetyl-CoA synthetase-like"/>
    <property type="match status" value="1"/>
</dbReference>
<gene>
    <name evidence="1" type="ORF">QBC32DRAFT_329107</name>
</gene>
<dbReference type="AlphaFoldDB" id="A0AAN6NN47"/>
<dbReference type="InterPro" id="IPR042099">
    <property type="entry name" value="ANL_N_sf"/>
</dbReference>
<name>A0AAN6NN47_9PEZI</name>
<comment type="caution">
    <text evidence="1">The sequence shown here is derived from an EMBL/GenBank/DDBJ whole genome shotgun (WGS) entry which is preliminary data.</text>
</comment>
<evidence type="ECO:0000313" key="2">
    <source>
        <dbReference type="Proteomes" id="UP001303222"/>
    </source>
</evidence>
<keyword evidence="2" id="KW-1185">Reference proteome</keyword>
<evidence type="ECO:0008006" key="3">
    <source>
        <dbReference type="Google" id="ProtNLM"/>
    </source>
</evidence>
<organism evidence="1 2">
    <name type="scientific">Pseudoneurospora amorphoporcata</name>
    <dbReference type="NCBI Taxonomy" id="241081"/>
    <lineage>
        <taxon>Eukaryota</taxon>
        <taxon>Fungi</taxon>
        <taxon>Dikarya</taxon>
        <taxon>Ascomycota</taxon>
        <taxon>Pezizomycotina</taxon>
        <taxon>Sordariomycetes</taxon>
        <taxon>Sordariomycetidae</taxon>
        <taxon>Sordariales</taxon>
        <taxon>Sordariaceae</taxon>
        <taxon>Pseudoneurospora</taxon>
    </lineage>
</organism>
<accession>A0AAN6NN47</accession>
<protein>
    <recommendedName>
        <fullName evidence="3">AMP-dependent synthetase/ligase domain-containing protein</fullName>
    </recommendedName>
</protein>
<reference evidence="1" key="1">
    <citation type="journal article" date="2023" name="Mol. Phylogenet. Evol.">
        <title>Genome-scale phylogeny and comparative genomics of the fungal order Sordariales.</title>
        <authorList>
            <person name="Hensen N."/>
            <person name="Bonometti L."/>
            <person name="Westerberg I."/>
            <person name="Brannstrom I.O."/>
            <person name="Guillou S."/>
            <person name="Cros-Aarteil S."/>
            <person name="Calhoun S."/>
            <person name="Haridas S."/>
            <person name="Kuo A."/>
            <person name="Mondo S."/>
            <person name="Pangilinan J."/>
            <person name="Riley R."/>
            <person name="LaButti K."/>
            <person name="Andreopoulos B."/>
            <person name="Lipzen A."/>
            <person name="Chen C."/>
            <person name="Yan M."/>
            <person name="Daum C."/>
            <person name="Ng V."/>
            <person name="Clum A."/>
            <person name="Steindorff A."/>
            <person name="Ohm R.A."/>
            <person name="Martin F."/>
            <person name="Silar P."/>
            <person name="Natvig D.O."/>
            <person name="Lalanne C."/>
            <person name="Gautier V."/>
            <person name="Ament-Velasquez S.L."/>
            <person name="Kruys A."/>
            <person name="Hutchinson M.I."/>
            <person name="Powell A.J."/>
            <person name="Barry K."/>
            <person name="Miller A.N."/>
            <person name="Grigoriev I.V."/>
            <person name="Debuchy R."/>
            <person name="Gladieux P."/>
            <person name="Hiltunen Thoren M."/>
            <person name="Johannesson H."/>
        </authorList>
    </citation>
    <scope>NUCLEOTIDE SEQUENCE</scope>
    <source>
        <strain evidence="1">CBS 626.80</strain>
    </source>
</reference>
<sequence length="144" mass="16279">MSQQQNPPYGRRLILDIIKERAHNEPDRDGYGWKILTYLDAYNGINRIAHKLTRVCGAAAPGSFPTVAYIGLNDVRYLVFALGAVEAGYQALFISTRNSAKIQLHLFEQTNCNILVFDQSYKATVQPWLYEREMTAILALPADE</sequence>